<evidence type="ECO:0000313" key="2">
    <source>
        <dbReference type="EMBL" id="PRQ54893.1"/>
    </source>
</evidence>
<evidence type="ECO:0000313" key="3">
    <source>
        <dbReference type="Proteomes" id="UP000238479"/>
    </source>
</evidence>
<sequence length="46" mass="4887">MKPLPQSRHTIGESPELVKTITKPKTKKPLESLDQAQSEAGASNGG</sequence>
<proteinExistence type="predicted"/>
<dbReference type="EMBL" id="PDCK01000039">
    <property type="protein sequence ID" value="PRQ54893.1"/>
    <property type="molecule type" value="Genomic_DNA"/>
</dbReference>
<dbReference type="AlphaFoldDB" id="A0A2P6S877"/>
<dbReference type="Proteomes" id="UP000238479">
    <property type="component" value="Chromosome 1"/>
</dbReference>
<name>A0A2P6S877_ROSCH</name>
<gene>
    <name evidence="2" type="ORF">RchiOBHm_Chr1g0318671</name>
</gene>
<protein>
    <submittedName>
        <fullName evidence="2">Uncharacterized protein</fullName>
    </submittedName>
</protein>
<organism evidence="2 3">
    <name type="scientific">Rosa chinensis</name>
    <name type="common">China rose</name>
    <dbReference type="NCBI Taxonomy" id="74649"/>
    <lineage>
        <taxon>Eukaryota</taxon>
        <taxon>Viridiplantae</taxon>
        <taxon>Streptophyta</taxon>
        <taxon>Embryophyta</taxon>
        <taxon>Tracheophyta</taxon>
        <taxon>Spermatophyta</taxon>
        <taxon>Magnoliopsida</taxon>
        <taxon>eudicotyledons</taxon>
        <taxon>Gunneridae</taxon>
        <taxon>Pentapetalae</taxon>
        <taxon>rosids</taxon>
        <taxon>fabids</taxon>
        <taxon>Rosales</taxon>
        <taxon>Rosaceae</taxon>
        <taxon>Rosoideae</taxon>
        <taxon>Rosoideae incertae sedis</taxon>
        <taxon>Rosa</taxon>
    </lineage>
</organism>
<reference evidence="2 3" key="1">
    <citation type="journal article" date="2018" name="Nat. Genet.">
        <title>The Rosa genome provides new insights in the design of modern roses.</title>
        <authorList>
            <person name="Bendahmane M."/>
        </authorList>
    </citation>
    <scope>NUCLEOTIDE SEQUENCE [LARGE SCALE GENOMIC DNA]</scope>
    <source>
        <strain evidence="3">cv. Old Blush</strain>
    </source>
</reference>
<feature type="compositionally biased region" description="Polar residues" evidence="1">
    <location>
        <begin position="34"/>
        <end position="46"/>
    </location>
</feature>
<keyword evidence="3" id="KW-1185">Reference proteome</keyword>
<dbReference type="Gramene" id="PRQ54893">
    <property type="protein sequence ID" value="PRQ54893"/>
    <property type="gene ID" value="RchiOBHm_Chr1g0318671"/>
</dbReference>
<accession>A0A2P6S877</accession>
<feature type="region of interest" description="Disordered" evidence="1">
    <location>
        <begin position="1"/>
        <end position="46"/>
    </location>
</feature>
<comment type="caution">
    <text evidence="2">The sequence shown here is derived from an EMBL/GenBank/DDBJ whole genome shotgun (WGS) entry which is preliminary data.</text>
</comment>
<evidence type="ECO:0000256" key="1">
    <source>
        <dbReference type="SAM" id="MobiDB-lite"/>
    </source>
</evidence>